<dbReference type="AlphaFoldDB" id="A0A225VWC8"/>
<proteinExistence type="predicted"/>
<dbReference type="Proteomes" id="UP000198211">
    <property type="component" value="Unassembled WGS sequence"/>
</dbReference>
<evidence type="ECO:0000313" key="2">
    <source>
        <dbReference type="Proteomes" id="UP000198211"/>
    </source>
</evidence>
<evidence type="ECO:0000313" key="1">
    <source>
        <dbReference type="EMBL" id="OWZ08850.1"/>
    </source>
</evidence>
<organism evidence="1 2">
    <name type="scientific">Phytophthora megakarya</name>
    <dbReference type="NCBI Taxonomy" id="4795"/>
    <lineage>
        <taxon>Eukaryota</taxon>
        <taxon>Sar</taxon>
        <taxon>Stramenopiles</taxon>
        <taxon>Oomycota</taxon>
        <taxon>Peronosporomycetes</taxon>
        <taxon>Peronosporales</taxon>
        <taxon>Peronosporaceae</taxon>
        <taxon>Phytophthora</taxon>
    </lineage>
</organism>
<accession>A0A225VWC8</accession>
<protein>
    <submittedName>
        <fullName evidence="1">Uncharacterized protein</fullName>
    </submittedName>
</protein>
<keyword evidence="2" id="KW-1185">Reference proteome</keyword>
<sequence>MARQSPARVDSYLDRLLDNSSTFSEVLAAATAPYRLLPHDADEITSLREDVSNLQARCEDAERGLASEASLWTATEADSVRATEDFYSVHANQLLRAESEDLITRIRELDVAVAGQAHAIQSLNHRCRTSEADCAAAMRFMDQEADEGWVGDIQHRAFEAPTVLRGARPRQGLLSITSDEMRCWLRTLVFGALIPSSGGTPLSTVSTQRP</sequence>
<dbReference type="EMBL" id="NBNE01003001">
    <property type="protein sequence ID" value="OWZ08850.1"/>
    <property type="molecule type" value="Genomic_DNA"/>
</dbReference>
<comment type="caution">
    <text evidence="1">The sequence shown here is derived from an EMBL/GenBank/DDBJ whole genome shotgun (WGS) entry which is preliminary data.</text>
</comment>
<reference evidence="2" key="1">
    <citation type="submission" date="2017-03" db="EMBL/GenBank/DDBJ databases">
        <title>Phytopthora megakarya and P. palmivora, two closely related causual agents of cacao black pod achieved similar genome size and gene model numbers by different mechanisms.</title>
        <authorList>
            <person name="Ali S."/>
            <person name="Shao J."/>
            <person name="Larry D.J."/>
            <person name="Kronmiller B."/>
            <person name="Shen D."/>
            <person name="Strem M.D."/>
            <person name="Melnick R.L."/>
            <person name="Guiltinan M.J."/>
            <person name="Tyler B.M."/>
            <person name="Meinhardt L.W."/>
            <person name="Bailey B.A."/>
        </authorList>
    </citation>
    <scope>NUCLEOTIDE SEQUENCE [LARGE SCALE GENOMIC DNA]</scope>
    <source>
        <strain evidence="2">zdho120</strain>
    </source>
</reference>
<name>A0A225VWC8_9STRA</name>
<gene>
    <name evidence="1" type="ORF">PHMEG_00018548</name>
</gene>